<dbReference type="EMBL" id="JAVXUP010002264">
    <property type="protein sequence ID" value="KAK3004388.1"/>
    <property type="molecule type" value="Genomic_DNA"/>
</dbReference>
<evidence type="ECO:0000313" key="1">
    <source>
        <dbReference type="EMBL" id="KAK3004388.1"/>
    </source>
</evidence>
<dbReference type="AlphaFoldDB" id="A0AA88VAM2"/>
<name>A0AA88VAM2_9ASTE</name>
<dbReference type="Proteomes" id="UP001188597">
    <property type="component" value="Unassembled WGS sequence"/>
</dbReference>
<evidence type="ECO:0000313" key="2">
    <source>
        <dbReference type="Proteomes" id="UP001188597"/>
    </source>
</evidence>
<proteinExistence type="predicted"/>
<accession>A0AA88VAM2</accession>
<keyword evidence="2" id="KW-1185">Reference proteome</keyword>
<gene>
    <name evidence="1" type="ORF">RJ639_018251</name>
</gene>
<comment type="caution">
    <text evidence="1">The sequence shown here is derived from an EMBL/GenBank/DDBJ whole genome shotgun (WGS) entry which is preliminary data.</text>
</comment>
<sequence length="124" mass="13064">MTTPCLIASPDHSKMRIRALGGSSKLGEGGATLETTGQTKRPEASWLGALRRASFYKVGQLIYSEGGFLVIRTYSGRVTLLDCMICVPDKPALEDLQMVTGSVKDVVVDSLMCGGGEVALVGGL</sequence>
<organism evidence="1 2">
    <name type="scientific">Escallonia herrerae</name>
    <dbReference type="NCBI Taxonomy" id="1293975"/>
    <lineage>
        <taxon>Eukaryota</taxon>
        <taxon>Viridiplantae</taxon>
        <taxon>Streptophyta</taxon>
        <taxon>Embryophyta</taxon>
        <taxon>Tracheophyta</taxon>
        <taxon>Spermatophyta</taxon>
        <taxon>Magnoliopsida</taxon>
        <taxon>eudicotyledons</taxon>
        <taxon>Gunneridae</taxon>
        <taxon>Pentapetalae</taxon>
        <taxon>asterids</taxon>
        <taxon>campanulids</taxon>
        <taxon>Escalloniales</taxon>
        <taxon>Escalloniaceae</taxon>
        <taxon>Escallonia</taxon>
    </lineage>
</organism>
<protein>
    <submittedName>
        <fullName evidence="1">Uncharacterized protein</fullName>
    </submittedName>
</protein>
<reference evidence="1" key="1">
    <citation type="submission" date="2022-12" db="EMBL/GenBank/DDBJ databases">
        <title>Draft genome assemblies for two species of Escallonia (Escalloniales).</title>
        <authorList>
            <person name="Chanderbali A."/>
            <person name="Dervinis C."/>
            <person name="Anghel I."/>
            <person name="Soltis D."/>
            <person name="Soltis P."/>
            <person name="Zapata F."/>
        </authorList>
    </citation>
    <scope>NUCLEOTIDE SEQUENCE</scope>
    <source>
        <strain evidence="1">UCBG64.0493</strain>
        <tissue evidence="1">Leaf</tissue>
    </source>
</reference>